<keyword evidence="2" id="KW-0238">DNA-binding</keyword>
<dbReference type="PROSITE" id="PS50110">
    <property type="entry name" value="RESPONSE_REGULATORY"/>
    <property type="match status" value="1"/>
</dbReference>
<sequence length="212" mass="24357">MKKINIIIADDHLMFLEGINTILQDMPEIDEVHLATEGTQVLRLLNQFKIDLIISDISMPKMDGIELLKEIKKKHAEVKIIMLSMLDNHRTVHKVIQKGANGFVPKFTSKEELQKAVRTVLEGEQYFSEVIKQRYMESVFERKKYKNIELSPREKEVLKLLGEELTSKEISEKLFISVNTVETHRKNILLKTGSKTTTGAVKFAIESGLFDD</sequence>
<dbReference type="PANTHER" id="PTHR43214">
    <property type="entry name" value="TWO-COMPONENT RESPONSE REGULATOR"/>
    <property type="match status" value="1"/>
</dbReference>
<keyword evidence="7" id="KW-1185">Reference proteome</keyword>
<evidence type="ECO:0000259" key="4">
    <source>
        <dbReference type="PROSITE" id="PS50043"/>
    </source>
</evidence>
<dbReference type="SMART" id="SM00448">
    <property type="entry name" value="REC"/>
    <property type="match status" value="1"/>
</dbReference>
<protein>
    <submittedName>
        <fullName evidence="6">Response regulator transcription factor</fullName>
    </submittedName>
</protein>
<dbReference type="InterPro" id="IPR039420">
    <property type="entry name" value="WalR-like"/>
</dbReference>
<evidence type="ECO:0000259" key="5">
    <source>
        <dbReference type="PROSITE" id="PS50110"/>
    </source>
</evidence>
<dbReference type="Proteomes" id="UP000719267">
    <property type="component" value="Unassembled WGS sequence"/>
</dbReference>
<reference evidence="6 7" key="1">
    <citation type="submission" date="2021-07" db="EMBL/GenBank/DDBJ databases">
        <title>Mesonia aestuariivivens sp. nov., isolated from a tidal flat.</title>
        <authorList>
            <person name="Kim Y.-O."/>
            <person name="Yoon J.-H."/>
        </authorList>
    </citation>
    <scope>NUCLEOTIDE SEQUENCE [LARGE SCALE GENOMIC DNA]</scope>
    <source>
        <strain evidence="6 7">JHPTF-M18</strain>
    </source>
</reference>
<dbReference type="CDD" id="cd06170">
    <property type="entry name" value="LuxR_C_like"/>
    <property type="match status" value="1"/>
</dbReference>
<dbReference type="InterPro" id="IPR058245">
    <property type="entry name" value="NreC/VraR/RcsB-like_REC"/>
</dbReference>
<dbReference type="CDD" id="cd17535">
    <property type="entry name" value="REC_NarL-like"/>
    <property type="match status" value="1"/>
</dbReference>
<accession>A0ABS6VY95</accession>
<dbReference type="InterPro" id="IPR001789">
    <property type="entry name" value="Sig_transdc_resp-reg_receiver"/>
</dbReference>
<evidence type="ECO:0000256" key="3">
    <source>
        <dbReference type="PROSITE-ProRule" id="PRU00169"/>
    </source>
</evidence>
<dbReference type="Pfam" id="PF00072">
    <property type="entry name" value="Response_reg"/>
    <property type="match status" value="1"/>
</dbReference>
<feature type="domain" description="Response regulatory" evidence="5">
    <location>
        <begin position="5"/>
        <end position="121"/>
    </location>
</feature>
<dbReference type="RefSeq" id="WP_219038852.1">
    <property type="nucleotide sequence ID" value="NZ_JAHWDF010000002.1"/>
</dbReference>
<dbReference type="Pfam" id="PF00196">
    <property type="entry name" value="GerE"/>
    <property type="match status" value="1"/>
</dbReference>
<name>A0ABS6VY95_9FLAO</name>
<keyword evidence="1 3" id="KW-0597">Phosphoprotein</keyword>
<dbReference type="SMART" id="SM00421">
    <property type="entry name" value="HTH_LUXR"/>
    <property type="match status" value="1"/>
</dbReference>
<feature type="modified residue" description="4-aspartylphosphate" evidence="3">
    <location>
        <position position="56"/>
    </location>
</feature>
<evidence type="ECO:0000256" key="1">
    <source>
        <dbReference type="ARBA" id="ARBA00022553"/>
    </source>
</evidence>
<feature type="domain" description="HTH luxR-type" evidence="4">
    <location>
        <begin position="143"/>
        <end position="208"/>
    </location>
</feature>
<comment type="caution">
    <text evidence="6">The sequence shown here is derived from an EMBL/GenBank/DDBJ whole genome shotgun (WGS) entry which is preliminary data.</text>
</comment>
<evidence type="ECO:0000313" key="7">
    <source>
        <dbReference type="Proteomes" id="UP000719267"/>
    </source>
</evidence>
<dbReference type="PANTHER" id="PTHR43214:SF17">
    <property type="entry name" value="TRANSCRIPTIONAL REGULATORY PROTEIN RCSB"/>
    <property type="match status" value="1"/>
</dbReference>
<dbReference type="PROSITE" id="PS50043">
    <property type="entry name" value="HTH_LUXR_2"/>
    <property type="match status" value="1"/>
</dbReference>
<evidence type="ECO:0000256" key="2">
    <source>
        <dbReference type="ARBA" id="ARBA00023125"/>
    </source>
</evidence>
<organism evidence="6 7">
    <name type="scientific">Mesonia aestuariivivens</name>
    <dbReference type="NCBI Taxonomy" id="2796128"/>
    <lineage>
        <taxon>Bacteria</taxon>
        <taxon>Pseudomonadati</taxon>
        <taxon>Bacteroidota</taxon>
        <taxon>Flavobacteriia</taxon>
        <taxon>Flavobacteriales</taxon>
        <taxon>Flavobacteriaceae</taxon>
        <taxon>Mesonia</taxon>
    </lineage>
</organism>
<gene>
    <name evidence="6" type="ORF">KW502_01965</name>
</gene>
<proteinExistence type="predicted"/>
<evidence type="ECO:0000313" key="6">
    <source>
        <dbReference type="EMBL" id="MBW2960564.1"/>
    </source>
</evidence>
<dbReference type="InterPro" id="IPR000792">
    <property type="entry name" value="Tscrpt_reg_LuxR_C"/>
</dbReference>
<dbReference type="EMBL" id="JAHWDF010000002">
    <property type="protein sequence ID" value="MBW2960564.1"/>
    <property type="molecule type" value="Genomic_DNA"/>
</dbReference>